<evidence type="ECO:0000313" key="1">
    <source>
        <dbReference type="EMBL" id="SGY54255.1"/>
    </source>
</evidence>
<name>A0A2X0M581_9BASI</name>
<sequence length="66" mass="7339">MAELSAPAGLVDAHAMRRSWLLKGQNSLDNTGHHNCSLIFCFICIRLLVTKAERVIVRCPSCLIFP</sequence>
<dbReference type="EMBL" id="FQNC01000044">
    <property type="protein sequence ID" value="SGY54255.1"/>
    <property type="molecule type" value="Genomic_DNA"/>
</dbReference>
<gene>
    <name evidence="1" type="primary">BQ5605_C006g03859</name>
    <name evidence="1" type="ORF">BQ5605_C006G03859</name>
</gene>
<proteinExistence type="predicted"/>
<keyword evidence="2" id="KW-1185">Reference proteome</keyword>
<evidence type="ECO:0000313" key="2">
    <source>
        <dbReference type="Proteomes" id="UP000249464"/>
    </source>
</evidence>
<dbReference type="Proteomes" id="UP000249464">
    <property type="component" value="Unassembled WGS sequence"/>
</dbReference>
<protein>
    <submittedName>
        <fullName evidence="1">BQ5605_C006g03859 protein</fullName>
    </submittedName>
</protein>
<reference evidence="1 2" key="1">
    <citation type="submission" date="2016-11" db="EMBL/GenBank/DDBJ databases">
        <authorList>
            <person name="Jaros S."/>
            <person name="Januszkiewicz K."/>
            <person name="Wedrychowicz H."/>
        </authorList>
    </citation>
    <scope>NUCLEOTIDE SEQUENCE [LARGE SCALE GENOMIC DNA]</scope>
</reference>
<accession>A0A2X0M581</accession>
<dbReference type="AlphaFoldDB" id="A0A2X0M581"/>
<organism evidence="1 2">
    <name type="scientific">Microbotryum silenes-dioicae</name>
    <dbReference type="NCBI Taxonomy" id="796604"/>
    <lineage>
        <taxon>Eukaryota</taxon>
        <taxon>Fungi</taxon>
        <taxon>Dikarya</taxon>
        <taxon>Basidiomycota</taxon>
        <taxon>Pucciniomycotina</taxon>
        <taxon>Microbotryomycetes</taxon>
        <taxon>Microbotryales</taxon>
        <taxon>Microbotryaceae</taxon>
        <taxon>Microbotryum</taxon>
    </lineage>
</organism>